<dbReference type="Proteomes" id="UP000190150">
    <property type="component" value="Unassembled WGS sequence"/>
</dbReference>
<sequence>MDAKQLFRFFHSKYELTNWLNENGVLAQSDGDVKWFYCGINDDFKVELVDQTIQNFFSEDEIYLCISSSKSSMVSKSNVTAEIAKNLHKKEIGLMDSSFTKMMFFNSYGTFKSGVIREFPETSSRPNGHLLNVAFFANIMDENTSKVAKAINKHFDHFEKALHKDYGGVMEYLWIDLELVESHKPFPFRFQKRVSNRSSYTEMYSYNVGHYSIHPDYEKLKGLSTDEEICAYVFDLLYQSTQILADKQKKLGDFDATKFRLDFLAAKTAIDSL</sequence>
<gene>
    <name evidence="1" type="ORF">SAMN05660841_02641</name>
</gene>
<name>A0A1T5EKR2_9SPHI</name>
<dbReference type="RefSeq" id="WP_079643541.1">
    <property type="nucleotide sequence ID" value="NZ_FUZF01000011.1"/>
</dbReference>
<proteinExistence type="predicted"/>
<reference evidence="2" key="1">
    <citation type="submission" date="2017-02" db="EMBL/GenBank/DDBJ databases">
        <authorList>
            <person name="Varghese N."/>
            <person name="Submissions S."/>
        </authorList>
    </citation>
    <scope>NUCLEOTIDE SEQUENCE [LARGE SCALE GENOMIC DNA]</scope>
    <source>
        <strain evidence="2">DSM 24091</strain>
    </source>
</reference>
<dbReference type="OrthoDB" id="705991at2"/>
<keyword evidence="2" id="KW-1185">Reference proteome</keyword>
<dbReference type="AlphaFoldDB" id="A0A1T5EKR2"/>
<evidence type="ECO:0000313" key="1">
    <source>
        <dbReference type="EMBL" id="SKB84260.1"/>
    </source>
</evidence>
<evidence type="ECO:0000313" key="2">
    <source>
        <dbReference type="Proteomes" id="UP000190150"/>
    </source>
</evidence>
<organism evidence="1 2">
    <name type="scientific">Sphingobacterium nematocida</name>
    <dbReference type="NCBI Taxonomy" id="1513896"/>
    <lineage>
        <taxon>Bacteria</taxon>
        <taxon>Pseudomonadati</taxon>
        <taxon>Bacteroidota</taxon>
        <taxon>Sphingobacteriia</taxon>
        <taxon>Sphingobacteriales</taxon>
        <taxon>Sphingobacteriaceae</taxon>
        <taxon>Sphingobacterium</taxon>
    </lineage>
</organism>
<dbReference type="STRING" id="1513896.SAMN05660841_02641"/>
<dbReference type="EMBL" id="FUZF01000011">
    <property type="protein sequence ID" value="SKB84260.1"/>
    <property type="molecule type" value="Genomic_DNA"/>
</dbReference>
<protein>
    <submittedName>
        <fullName evidence="1">Uncharacterized protein</fullName>
    </submittedName>
</protein>
<accession>A0A1T5EKR2</accession>